<dbReference type="InterPro" id="IPR017853">
    <property type="entry name" value="GH"/>
</dbReference>
<feature type="binding site" evidence="8">
    <location>
        <position position="115"/>
    </location>
    <ligand>
        <name>substrate</name>
    </ligand>
</feature>
<evidence type="ECO:0000256" key="4">
    <source>
        <dbReference type="ARBA" id="ARBA00022801"/>
    </source>
</evidence>
<organism evidence="13 14">
    <name type="scientific">Schleiferilactobacillus harbinensis DSM 16991</name>
    <dbReference type="NCBI Taxonomy" id="1122147"/>
    <lineage>
        <taxon>Bacteria</taxon>
        <taxon>Bacillati</taxon>
        <taxon>Bacillota</taxon>
        <taxon>Bacilli</taxon>
        <taxon>Lactobacillales</taxon>
        <taxon>Lactobacillaceae</taxon>
        <taxon>Schleiferilactobacillus</taxon>
    </lineage>
</organism>
<dbReference type="PANTHER" id="PTHR36447">
    <property type="entry name" value="BETA-GALACTOSIDASE GANA"/>
    <property type="match status" value="1"/>
</dbReference>
<comment type="similarity">
    <text evidence="2 6">Belongs to the glycosyl hydrolase 42 family.</text>
</comment>
<dbReference type="Gene3D" id="3.40.50.880">
    <property type="match status" value="1"/>
</dbReference>
<name>A0A0R1XD91_9LACO</name>
<accession>A0A0R1XD91</accession>
<protein>
    <recommendedName>
        <fullName evidence="3 6">Beta-galactosidase</fullName>
        <shortName evidence="6">Beta-gal</shortName>
        <ecNumber evidence="3 6">3.2.1.23</ecNumber>
    </recommendedName>
</protein>
<feature type="active site" description="Nucleophile" evidence="7">
    <location>
        <position position="317"/>
    </location>
</feature>
<evidence type="ECO:0000259" key="11">
    <source>
        <dbReference type="Pfam" id="PF08532"/>
    </source>
</evidence>
<feature type="domain" description="Beta-galactosidase trimerisation" evidence="11">
    <location>
        <begin position="408"/>
        <end position="612"/>
    </location>
</feature>
<dbReference type="EC" id="3.2.1.23" evidence="3 6"/>
<dbReference type="InterPro" id="IPR029062">
    <property type="entry name" value="Class_I_gatase-like"/>
</dbReference>
<dbReference type="InterPro" id="IPR003476">
    <property type="entry name" value="Glyco_hydro_42"/>
</dbReference>
<evidence type="ECO:0000256" key="3">
    <source>
        <dbReference type="ARBA" id="ARBA00012756"/>
    </source>
</evidence>
<dbReference type="Pfam" id="PF08532">
    <property type="entry name" value="Glyco_hydro_42M"/>
    <property type="match status" value="1"/>
</dbReference>
<feature type="binding site" evidence="9">
    <location>
        <position position="119"/>
    </location>
    <ligand>
        <name>Zn(2+)</name>
        <dbReference type="ChEBI" id="CHEBI:29105"/>
    </ligand>
</feature>
<dbReference type="InterPro" id="IPR013739">
    <property type="entry name" value="Beta_galactosidase_C"/>
</dbReference>
<keyword evidence="9" id="KW-0479">Metal-binding</keyword>
<feature type="binding site" evidence="8">
    <location>
        <position position="153"/>
    </location>
    <ligand>
        <name>substrate</name>
    </ligand>
</feature>
<feature type="active site" description="Proton donor" evidence="7">
    <location>
        <position position="154"/>
    </location>
</feature>
<evidence type="ECO:0000259" key="10">
    <source>
        <dbReference type="Pfam" id="PF02449"/>
    </source>
</evidence>
<dbReference type="PIRSF" id="PIRSF001084">
    <property type="entry name" value="B-galactosidase"/>
    <property type="match status" value="1"/>
</dbReference>
<dbReference type="Pfam" id="PF02449">
    <property type="entry name" value="Glyco_hydro_42"/>
    <property type="match status" value="1"/>
</dbReference>
<feature type="binding site" evidence="8">
    <location>
        <position position="325"/>
    </location>
    <ligand>
        <name>substrate</name>
    </ligand>
</feature>
<keyword evidence="5 6" id="KW-0326">Glycosidase</keyword>
<proteinExistence type="inferred from homology"/>
<dbReference type="SUPFAM" id="SSF52317">
    <property type="entry name" value="Class I glutamine amidotransferase-like"/>
    <property type="match status" value="1"/>
</dbReference>
<dbReference type="Gene3D" id="2.60.40.1180">
    <property type="entry name" value="Golgi alpha-mannosidase II"/>
    <property type="match status" value="1"/>
</dbReference>
<dbReference type="Proteomes" id="UP000050949">
    <property type="component" value="Unassembled WGS sequence"/>
</dbReference>
<evidence type="ECO:0000256" key="2">
    <source>
        <dbReference type="ARBA" id="ARBA00005940"/>
    </source>
</evidence>
<dbReference type="eggNOG" id="COG1874">
    <property type="taxonomic scope" value="Bacteria"/>
</dbReference>
<dbReference type="AlphaFoldDB" id="A0A0R1XD91"/>
<dbReference type="Gene3D" id="3.20.20.80">
    <property type="entry name" value="Glycosidases"/>
    <property type="match status" value="1"/>
</dbReference>
<dbReference type="CDD" id="cd03143">
    <property type="entry name" value="A4_beta-galactosidase_middle_domain"/>
    <property type="match status" value="1"/>
</dbReference>
<dbReference type="InterPro" id="IPR013529">
    <property type="entry name" value="Glyco_hydro_42_N"/>
</dbReference>
<evidence type="ECO:0000256" key="5">
    <source>
        <dbReference type="ARBA" id="ARBA00023295"/>
    </source>
</evidence>
<feature type="domain" description="Glycoside hydrolase family 42 N-terminal" evidence="10">
    <location>
        <begin position="16"/>
        <end position="396"/>
    </location>
</feature>
<dbReference type="GO" id="GO:0009341">
    <property type="term" value="C:beta-galactosidase complex"/>
    <property type="evidence" value="ECO:0007669"/>
    <property type="project" value="InterPro"/>
</dbReference>
<dbReference type="InterPro" id="IPR013780">
    <property type="entry name" value="Glyco_hydro_b"/>
</dbReference>
<dbReference type="GO" id="GO:0004565">
    <property type="term" value="F:beta-galactosidase activity"/>
    <property type="evidence" value="ECO:0007669"/>
    <property type="project" value="UniProtKB-EC"/>
</dbReference>
<evidence type="ECO:0000259" key="12">
    <source>
        <dbReference type="Pfam" id="PF08533"/>
    </source>
</evidence>
<dbReference type="Pfam" id="PF08533">
    <property type="entry name" value="Glyco_hydro_42C"/>
    <property type="match status" value="1"/>
</dbReference>
<dbReference type="GO" id="GO:0006012">
    <property type="term" value="P:galactose metabolic process"/>
    <property type="evidence" value="ECO:0007669"/>
    <property type="project" value="InterPro"/>
</dbReference>
<dbReference type="GO" id="GO:0046872">
    <property type="term" value="F:metal ion binding"/>
    <property type="evidence" value="ECO:0007669"/>
    <property type="project" value="UniProtKB-KW"/>
</dbReference>
<dbReference type="InterPro" id="IPR013738">
    <property type="entry name" value="Beta_galactosidase_Trimer"/>
</dbReference>
<feature type="domain" description="Beta-galactosidase C-terminal" evidence="12">
    <location>
        <begin position="623"/>
        <end position="680"/>
    </location>
</feature>
<keyword evidence="4 6" id="KW-0378">Hydrolase</keyword>
<evidence type="ECO:0000256" key="1">
    <source>
        <dbReference type="ARBA" id="ARBA00001412"/>
    </source>
</evidence>
<comment type="catalytic activity">
    <reaction evidence="1 6">
        <text>Hydrolysis of terminal non-reducing beta-D-galactose residues in beta-D-galactosides.</text>
        <dbReference type="EC" id="3.2.1.23"/>
    </reaction>
</comment>
<comment type="caution">
    <text evidence="13">The sequence shown here is derived from an EMBL/GenBank/DDBJ whole genome shotgun (WGS) entry which is preliminary data.</text>
</comment>
<dbReference type="EMBL" id="AZFW01000044">
    <property type="protein sequence ID" value="KRM27621.1"/>
    <property type="molecule type" value="Genomic_DNA"/>
</dbReference>
<sequence>MTERVLSIDGFLHGGDYNPEQWQAMPEILERDIALMQEAHINTVTVGMFSWAALEPQEGDYHFEWLDQVFDRIEAIGGHVILATPSGARPAWMAKKYPEVLRTDEYGHHLEFGERHNHCFTSPIYRAKVAQINRLLAERYGQRQGLLLWHVSNEYGGECHCALCRAAFQDWLKARYGTLGKLNTAWNTAFWSHTYDTWNEIIPPSPTSDSTLNGLNLDWRRFVSDQTMAFYQNEIGPLRAITPDVPITTNFMADTADMLPFHGLDYQKFAKQVDVVSWDCYPQWHNDQESDAVMAMKVSMINNYYYHLKNQPFLIMESTPSQVNWHPFNRAKRPGMHELSSLQLVSEGADSVLYFQLRQSRGASEQFHGAVIGHDGSDQNRVFQAVTKVGADLQQLQPVVHASKVPGRIAIVYNQESNWALDDAKDFAQSTKRYWQTLQDHYAYFWMRNIPVDVVTTDADLNAYQMVIDPMHYMMSEAWMTKLKAYVQGGGTVVGTYLSGIVDKRTLAYLGGWPKPLQDIYGLKVLETDTLYPKQKNGTVLNDQLFVFKDYCAVVKDQGATTLVQYTKDFYADTPAVTRNKFGQGTSYFQAARGGADFLTAFYDRVLAEVGIDTEHLVKADQGVSVQQRQSGDKLFTFVMNFTQAEATYQLQQTSTDLLGQKTLPPGDHRLPGYGVAVFQSDRK</sequence>
<gene>
    <name evidence="13" type="ORF">FC91_GL002379</name>
</gene>
<evidence type="ECO:0000313" key="14">
    <source>
        <dbReference type="Proteomes" id="UP000050949"/>
    </source>
</evidence>
<dbReference type="SUPFAM" id="SSF51445">
    <property type="entry name" value="(Trans)glycosidases"/>
    <property type="match status" value="1"/>
</dbReference>
<feature type="binding site" evidence="9">
    <location>
        <position position="161"/>
    </location>
    <ligand>
        <name>Zn(2+)</name>
        <dbReference type="ChEBI" id="CHEBI:29105"/>
    </ligand>
</feature>
<feature type="binding site" evidence="9">
    <location>
        <position position="164"/>
    </location>
    <ligand>
        <name>Zn(2+)</name>
        <dbReference type="ChEBI" id="CHEBI:29105"/>
    </ligand>
</feature>
<dbReference type="OrthoDB" id="9800974at2"/>
<dbReference type="PANTHER" id="PTHR36447:SF1">
    <property type="entry name" value="BETA-GALACTOSIDASE GANA"/>
    <property type="match status" value="1"/>
</dbReference>
<reference evidence="13 14" key="1">
    <citation type="journal article" date="2015" name="Genome Announc.">
        <title>Expanding the biotechnology potential of lactobacilli through comparative genomics of 213 strains and associated genera.</title>
        <authorList>
            <person name="Sun Z."/>
            <person name="Harris H.M."/>
            <person name="McCann A."/>
            <person name="Guo C."/>
            <person name="Argimon S."/>
            <person name="Zhang W."/>
            <person name="Yang X."/>
            <person name="Jeffery I.B."/>
            <person name="Cooney J.C."/>
            <person name="Kagawa T.F."/>
            <person name="Liu W."/>
            <person name="Song Y."/>
            <person name="Salvetti E."/>
            <person name="Wrobel A."/>
            <person name="Rasinkangas P."/>
            <person name="Parkhill J."/>
            <person name="Rea M.C."/>
            <person name="O'Sullivan O."/>
            <person name="Ritari J."/>
            <person name="Douillard F.P."/>
            <person name="Paul Ross R."/>
            <person name="Yang R."/>
            <person name="Briner A.E."/>
            <person name="Felis G.E."/>
            <person name="de Vos W.M."/>
            <person name="Barrangou R."/>
            <person name="Klaenhammer T.R."/>
            <person name="Caufield P.W."/>
            <person name="Cui Y."/>
            <person name="Zhang H."/>
            <person name="O'Toole P.W."/>
        </authorList>
    </citation>
    <scope>NUCLEOTIDE SEQUENCE [LARGE SCALE GENOMIC DNA]</scope>
    <source>
        <strain evidence="13 14">DSM 16991</strain>
    </source>
</reference>
<evidence type="ECO:0000256" key="9">
    <source>
        <dbReference type="PIRSR" id="PIRSR001084-3"/>
    </source>
</evidence>
<dbReference type="PATRIC" id="fig|1122147.4.peg.2458"/>
<evidence type="ECO:0000256" key="7">
    <source>
        <dbReference type="PIRSR" id="PIRSR001084-1"/>
    </source>
</evidence>
<feature type="binding site" evidence="9">
    <location>
        <position position="159"/>
    </location>
    <ligand>
        <name>Zn(2+)</name>
        <dbReference type="ChEBI" id="CHEBI:29105"/>
    </ligand>
</feature>
<evidence type="ECO:0000256" key="8">
    <source>
        <dbReference type="PIRSR" id="PIRSR001084-2"/>
    </source>
</evidence>
<dbReference type="RefSeq" id="WP_027827891.1">
    <property type="nucleotide sequence ID" value="NZ_AUEH01000008.1"/>
</dbReference>
<keyword evidence="9" id="KW-0862">Zinc</keyword>
<evidence type="ECO:0000313" key="13">
    <source>
        <dbReference type="EMBL" id="KRM27621.1"/>
    </source>
</evidence>
<evidence type="ECO:0000256" key="6">
    <source>
        <dbReference type="PIRNR" id="PIRNR001084"/>
    </source>
</evidence>